<gene>
    <name evidence="2" type="ORF">C942_02349</name>
</gene>
<keyword evidence="3" id="KW-1185">Reference proteome</keyword>
<evidence type="ECO:0000256" key="1">
    <source>
        <dbReference type="ARBA" id="ARBA00023172"/>
    </source>
</evidence>
<accession>L8J6X1</accession>
<dbReference type="AlphaFoldDB" id="L8J6X1"/>
<dbReference type="GO" id="GO:0003677">
    <property type="term" value="F:DNA binding"/>
    <property type="evidence" value="ECO:0007669"/>
    <property type="project" value="InterPro"/>
</dbReference>
<sequence length="539" mass="61203">MREQIQTEQSTPLFTHEQLNWIKSTELPSRVFLKSATEFDDQFLYFHNDWRFRYSGENKSIPFSKGKHFRDLPPETIKLIKIISLKYIEENSASVVDAFATGLAMTFADISSVTRDNLLAKLHALVAKEKRNHADNSQFYYTLFALRKLDRLKFFKSTDGKEDLEELLLELPRPRNSNWGVYQNLDMVIPEEVCLIIENGVQRWASKLTPSLKTKEEKIAHLKKIKNVVNLDKLRDCVTTGIVYYVGSRPVQLGKMAGGDFVIDTMNEHGSRFSILVPYAKKSKLTIERIRVAIPEELGRLVMLYMRLANIGKEDALLPQKSTSNKPVNDAIKRMLLLFSPKEIQKAVKNKDYELPVYTASLFRHNVGHSMAMNGASAIEIAYVLGQSSLVVANKYIAATPDMADIREQALGRNPVFKNMIVLMLTGNLVHSSKWTGRRVAGSIGGKLHYHLGGCDYEEEICPFSQGRACHGCLYFKPFTDGKHHDVLDSFNDELAEVRNVADDTATVNHPLLKELTRRKQHVIQVIARIEMAEAKEGN</sequence>
<dbReference type="GO" id="GO:0006310">
    <property type="term" value="P:DNA recombination"/>
    <property type="evidence" value="ECO:0007669"/>
    <property type="project" value="UniProtKB-KW"/>
</dbReference>
<dbReference type="PATRIC" id="fig|1056511.3.peg.3424"/>
<comment type="caution">
    <text evidence="2">The sequence shown here is derived from an EMBL/GenBank/DDBJ whole genome shotgun (WGS) entry which is preliminary data.</text>
</comment>
<dbReference type="EMBL" id="AMZO01000025">
    <property type="protein sequence ID" value="ELR64536.1"/>
    <property type="molecule type" value="Genomic_DNA"/>
</dbReference>
<name>L8J6X1_9GAMM</name>
<dbReference type="SUPFAM" id="SSF56349">
    <property type="entry name" value="DNA breaking-rejoining enzymes"/>
    <property type="match status" value="1"/>
</dbReference>
<dbReference type="InterPro" id="IPR013762">
    <property type="entry name" value="Integrase-like_cat_sf"/>
</dbReference>
<reference evidence="2 3" key="1">
    <citation type="submission" date="2012-12" db="EMBL/GenBank/DDBJ databases">
        <title>Genome Assembly of Photobacterium sp. AK15.</title>
        <authorList>
            <person name="Khatri I."/>
            <person name="Vaidya B."/>
            <person name="Srinivas T.N.R."/>
            <person name="Subramanian S."/>
            <person name="Pinnaka A."/>
        </authorList>
    </citation>
    <scope>NUCLEOTIDE SEQUENCE [LARGE SCALE GENOMIC DNA]</scope>
    <source>
        <strain evidence="2 3">AK15</strain>
    </source>
</reference>
<organism evidence="2 3">
    <name type="scientific">Photobacterium marinum</name>
    <dbReference type="NCBI Taxonomy" id="1056511"/>
    <lineage>
        <taxon>Bacteria</taxon>
        <taxon>Pseudomonadati</taxon>
        <taxon>Pseudomonadota</taxon>
        <taxon>Gammaproteobacteria</taxon>
        <taxon>Vibrionales</taxon>
        <taxon>Vibrionaceae</taxon>
        <taxon>Photobacterium</taxon>
    </lineage>
</organism>
<dbReference type="Gene3D" id="1.10.443.10">
    <property type="entry name" value="Intergrase catalytic core"/>
    <property type="match status" value="1"/>
</dbReference>
<evidence type="ECO:0000313" key="2">
    <source>
        <dbReference type="EMBL" id="ELR64536.1"/>
    </source>
</evidence>
<dbReference type="InterPro" id="IPR011010">
    <property type="entry name" value="DNA_brk_join_enz"/>
</dbReference>
<evidence type="ECO:0000313" key="3">
    <source>
        <dbReference type="Proteomes" id="UP000011134"/>
    </source>
</evidence>
<keyword evidence="1" id="KW-0233">DNA recombination</keyword>
<protein>
    <submittedName>
        <fullName evidence="2">Phage integrase</fullName>
    </submittedName>
</protein>
<proteinExistence type="predicted"/>
<dbReference type="GO" id="GO:0015074">
    <property type="term" value="P:DNA integration"/>
    <property type="evidence" value="ECO:0007669"/>
    <property type="project" value="InterPro"/>
</dbReference>
<dbReference type="Proteomes" id="UP000011134">
    <property type="component" value="Unassembled WGS sequence"/>
</dbReference>